<reference evidence="1" key="1">
    <citation type="journal article" date="2025" name="Int. J. Syst. Evol. Microbiol.">
        <title>Inconstantimicrobium mannanitabidum sp. nov., a novel member of the family Clostridiaceae isolated from anoxic soil under the treatment of reductive soil disinfestation.</title>
        <authorList>
            <person name="Ueki A."/>
            <person name="Tonouchi A."/>
            <person name="Honma S."/>
            <person name="Kaku N."/>
            <person name="Ueki K."/>
        </authorList>
    </citation>
    <scope>NUCLEOTIDE SEQUENCE</scope>
    <source>
        <strain evidence="1">TW13</strain>
    </source>
</reference>
<protein>
    <submittedName>
        <fullName evidence="1">Uncharacterized protein</fullName>
    </submittedName>
</protein>
<name>A0ACB5R9F5_9CLOT</name>
<dbReference type="Proteomes" id="UP001058074">
    <property type="component" value="Unassembled WGS sequence"/>
</dbReference>
<organism evidence="1 2">
    <name type="scientific">Inconstantimicrobium mannanitabidum</name>
    <dbReference type="NCBI Taxonomy" id="1604901"/>
    <lineage>
        <taxon>Bacteria</taxon>
        <taxon>Bacillati</taxon>
        <taxon>Bacillota</taxon>
        <taxon>Clostridia</taxon>
        <taxon>Eubacteriales</taxon>
        <taxon>Clostridiaceae</taxon>
        <taxon>Inconstantimicrobium</taxon>
    </lineage>
</organism>
<sequence length="242" mass="29142">MKTEQELLELFKSSNIDGYKIEQTFETTNSEENFATTNSMQLMCVEDIIKFSCKNNINSMFYYYGFTSEEALVIDDEIISDFWLEPEVKLILQDKFDEHNKRVYELDFNKPIYLYVYIIHQGIVLFAAEQDFWFFEEGLDFPKYVCEKIIDDNMNDINAERENKMERVYRDREVLHQQILNDEEFQQCTNQRLRLIYTGKIFKNNIDNKKLFIKESGGHYDITPGEFIELIWKEYKNNLKML</sequence>
<comment type="caution">
    <text evidence="1">The sequence shown here is derived from an EMBL/GenBank/DDBJ whole genome shotgun (WGS) entry which is preliminary data.</text>
</comment>
<gene>
    <name evidence="1" type="ORF">rsdtw13_10810</name>
</gene>
<proteinExistence type="predicted"/>
<keyword evidence="2" id="KW-1185">Reference proteome</keyword>
<evidence type="ECO:0000313" key="1">
    <source>
        <dbReference type="EMBL" id="GKX65823.1"/>
    </source>
</evidence>
<accession>A0ACB5R9F5</accession>
<dbReference type="EMBL" id="BROD01000001">
    <property type="protein sequence ID" value="GKX65823.1"/>
    <property type="molecule type" value="Genomic_DNA"/>
</dbReference>
<evidence type="ECO:0000313" key="2">
    <source>
        <dbReference type="Proteomes" id="UP001058074"/>
    </source>
</evidence>